<comment type="caution">
    <text evidence="1">The sequence shown here is derived from an EMBL/GenBank/DDBJ whole genome shotgun (WGS) entry which is preliminary data.</text>
</comment>
<reference evidence="1 2" key="1">
    <citation type="submission" date="2020-02" db="EMBL/GenBank/DDBJ databases">
        <title>Ideonella bacterium strain TBM-1.</title>
        <authorList>
            <person name="Chen W.-M."/>
        </authorList>
    </citation>
    <scope>NUCLEOTIDE SEQUENCE [LARGE SCALE GENOMIC DNA]</scope>
    <source>
        <strain evidence="1 2">TBM-1</strain>
    </source>
</reference>
<evidence type="ECO:0000313" key="2">
    <source>
        <dbReference type="Proteomes" id="UP000484255"/>
    </source>
</evidence>
<evidence type="ECO:0000313" key="1">
    <source>
        <dbReference type="EMBL" id="NDY93937.1"/>
    </source>
</evidence>
<name>A0A7C9PJY9_9BURK</name>
<dbReference type="EMBL" id="JAAGOH010000054">
    <property type="protein sequence ID" value="NDY93937.1"/>
    <property type="molecule type" value="Genomic_DNA"/>
</dbReference>
<dbReference type="RefSeq" id="WP_163459963.1">
    <property type="nucleotide sequence ID" value="NZ_JAAGOH010000054.1"/>
</dbReference>
<dbReference type="Gene3D" id="3.40.50.150">
    <property type="entry name" value="Vaccinia Virus protein VP39"/>
    <property type="match status" value="1"/>
</dbReference>
<dbReference type="Proteomes" id="UP000484255">
    <property type="component" value="Unassembled WGS sequence"/>
</dbReference>
<gene>
    <name evidence="1" type="ORF">G3A44_22350</name>
</gene>
<sequence>MSTDTALPHAAPGAGLQDLDRQFLRPSGWRQSQAAMAPLGPDGTPLPWFTYAAIELLPLLLRPTDRVFEYGAGHSTLWWQARVARVSAVEHDTAWCERLRPRLSDRVDLCARPLDHPASAAACQRVAPFFARPRRTDWPYDAAKVVRRGLEDARFIAYATRLDEVDPDPTAADRGFDVIVIDGMARRLCTWVALQHLRPGGVLVLDNSNRSDYDLAYTLLAEAGLHHLPLWGLVPGANFHTCTSVFLRSLERLPRGGFQGNRLGLPEY</sequence>
<dbReference type="InterPro" id="IPR029063">
    <property type="entry name" value="SAM-dependent_MTases_sf"/>
</dbReference>
<dbReference type="AlphaFoldDB" id="A0A7C9PJY9"/>
<proteinExistence type="predicted"/>
<accession>A0A7C9PJY9</accession>
<keyword evidence="2" id="KW-1185">Reference proteome</keyword>
<dbReference type="SUPFAM" id="SSF53335">
    <property type="entry name" value="S-adenosyl-L-methionine-dependent methyltransferases"/>
    <property type="match status" value="1"/>
</dbReference>
<organism evidence="1 2">
    <name type="scientific">Ideonella livida</name>
    <dbReference type="NCBI Taxonomy" id="2707176"/>
    <lineage>
        <taxon>Bacteria</taxon>
        <taxon>Pseudomonadati</taxon>
        <taxon>Pseudomonadota</taxon>
        <taxon>Betaproteobacteria</taxon>
        <taxon>Burkholderiales</taxon>
        <taxon>Sphaerotilaceae</taxon>
        <taxon>Ideonella</taxon>
    </lineage>
</organism>
<protein>
    <recommendedName>
        <fullName evidence="3">Class I SAM-dependent methyltransferase</fullName>
    </recommendedName>
</protein>
<evidence type="ECO:0008006" key="3">
    <source>
        <dbReference type="Google" id="ProtNLM"/>
    </source>
</evidence>